<keyword evidence="4" id="KW-0159">Chromosome partition</keyword>
<sequence>MSSAANPWLKDINDARASASTVVTIQLLLHSDNVKTFQDHLKEPGKDVIRVKKSRGLATATGAVKKITGRGKKGAKEEAVIVQDESLKALSVQEKLILATETVNATLKSLSQSLKNQPKGNKTKSPSKPSSNESITATVAQTPTAKSKRALKPTSPNVGRVQAPMEKATENSLLESIPATAECARIAFAYLRMHQKEGDNKSHDYQLENGMLALIGKCIGLGLLSIAVKELRIVKGRLDGYIGQTQINGNTKHAAEGQEKDSYAGLLVFGRLPDHPSLISVVSSHQLHVLKIMAAHKKPALIEASVSHLQLSSPCSPINLLASQESTAESKIKAARQLESLAQILFSLCPSVATTDDSSANNARVSIAPDSAFQIQILAFRTRLIWWQLAGHEPAVEKELWAPFSKCLVTFSRRAVQESSANYSLAKESLTQLDTALSKFVKTAKTASATTEDSPSRKAVLRALSQLAQAAGEIVEAMEWMSSLPTDNGNTSAAESASCTIRLATLGLRSNNGEKLLDDAIRALAGSLKGDSSTVDRLLADVMSLRKAASSLYVEHTTSKKMGELSSLGKLCCDTIFGCTRFLIRYLGQAPSTGVDSSSITRYYERVKLARKVLKSFLESTLHCVKSRVQRADLEFNKIELVLQDCCHLITELPNAEKSDDNAYDFHQNLQFPLVTISSLYYILYQQQATAPGTSRSAGIKPLRRSIDMLRDRTAVEKDKGLFSVKLDRLADLYSSSGHPKEAHRALEASLREHVEAGHLHAAAEASASYSLAEIASGEGSASLMVRVLKQYEQIAIKFVSAEARGPGFFDDANLLREERGLLLEWQLGFASQTLNRSRNNDHELLDRIHKLTHLLLDIYTPEEYPIRRLRVVAVVSRIMAEHSALVDSSIIEQVDTLLKIAHVSPLGQDAGLQKYRLNLLAILRAGKALRSSPVDLKELEKALLDWQILIDSCNTTKALLDCIDDINSWVAQVSVLADYLHMQGIYNLLFPTLHLLAKVLELKPDRDTSDVLKAQCMLARVHLKLGYSGKAGRFLAKAEPILEQPYVHVEAALGFHLVYAEYLLEIGNIDKCGEALRKAQELGMYSEELRNLSGPASTLSTRTKVSRLMADACLVYSKYNLESGFSDDAFRFARDGVKLNQRVWMSLESKMAPTPAPTQAGTDTEMDSLSRSMGTLNTSTSRPLVVSSMTHEALSGPAFWSLVPSLYRSYVHLSSVFAHHGMVSEAVHYAERAKKITTAVNSPPCMVEVATHIANLYLKTGNVDEAVKSLAEVSELVEGLKDSQEVVRYKLVVSSVCCVQVRFEEGLKCLEDAQVVLDRLLASDHVAGLQKIASGEDQLADTLATLSIQAKPPPKTPRGRKPAAPKAPARTARKAPPPKAAAKSNEAVEECIPLLALTGEVLRAKTMALYPHQTNGTATQALLKIQQFAHPRAIIENAVLKARLLLSAMEEQLASNLTFSALLESTIALPALCHTEKVSSIDIASVVSPVAPIRKAPTKTPKKATSRNAVTGREVAVQNFAATLQEARDVLSMVKSQVLRVASTSTIHKLFGLLGSNSVLLSAAGHIHPKGMMHPLQAAFYLDVARLRVTHLEQSITQVENVATTKEKLLQWPSVESTRELDDSATLNALQLQNDYIDILPAPWTAISISLNDAKDEFLLTRYRAKQSPFILRLPMARHQSRDLDEETFDFLAGKKEMLEIISLANFSAHDARNLSVKGGKTQWWAEREAVDKRLADFLVNMENLWLGGFRGIFAENHRESHALARFQRELQNSLGRHLPSRQGKGVAKPLVFDSRILELFTGLGDPDSEGVDLDEPLMDLMYFIVDILQFNGEENAVDEIDFDSIVIEMVDALRNYHSETAGEKLQDQHTILILDKNLHIFPWESLPSLRTQSISRLPSLTHLRQRIPAMNSSKDDNTSDTSSSSSTQSSTPEGYQVSRTSGASILNPSGDLTNTQKKLQPLLHSLPQSWTHTTTPSPTETQFSSLLTSHSILLYFGHGSGAQYIRPRAVKKLASKPSQAPTTWLMGCSSAAVTECGEFEPYGMVLAYLAAGAPAVVGTLWDVTDKDCDRAAVKTGEVWGLWDKVSVECRDVRRKGKGKVPVEVEKVRGGKVAERRKMFEQSENGGNGGGNGEERSGSEEGRRGNGMGKSLVQAVVEGRDETYLRFLNGAALVVYGVPVYVGD</sequence>
<dbReference type="GO" id="GO:0044732">
    <property type="term" value="C:mitotic spindle pole body"/>
    <property type="evidence" value="ECO:0007669"/>
    <property type="project" value="TreeGrafter"/>
</dbReference>
<feature type="region of interest" description="Disordered" evidence="5">
    <location>
        <begin position="1349"/>
        <end position="1385"/>
    </location>
</feature>
<evidence type="ECO:0000256" key="3">
    <source>
        <dbReference type="ARBA" id="ARBA00022801"/>
    </source>
</evidence>
<evidence type="ECO:0000256" key="1">
    <source>
        <dbReference type="ARBA" id="ARBA00000451"/>
    </source>
</evidence>
<accession>A0A9P4NMK4</accession>
<feature type="region of interest" description="Disordered" evidence="5">
    <location>
        <begin position="1153"/>
        <end position="1175"/>
    </location>
</feature>
<dbReference type="OrthoDB" id="10255632at2759"/>
<organism evidence="7 8">
    <name type="scientific">Tothia fuscella</name>
    <dbReference type="NCBI Taxonomy" id="1048955"/>
    <lineage>
        <taxon>Eukaryota</taxon>
        <taxon>Fungi</taxon>
        <taxon>Dikarya</taxon>
        <taxon>Ascomycota</taxon>
        <taxon>Pezizomycotina</taxon>
        <taxon>Dothideomycetes</taxon>
        <taxon>Pleosporomycetidae</taxon>
        <taxon>Venturiales</taxon>
        <taxon>Cylindrosympodiaceae</taxon>
        <taxon>Tothia</taxon>
    </lineage>
</organism>
<protein>
    <recommendedName>
        <fullName evidence="2">separase</fullName>
        <ecNumber evidence="2">3.4.22.49</ecNumber>
    </recommendedName>
</protein>
<dbReference type="GO" id="GO:0005737">
    <property type="term" value="C:cytoplasm"/>
    <property type="evidence" value="ECO:0007669"/>
    <property type="project" value="TreeGrafter"/>
</dbReference>
<dbReference type="GO" id="GO:0006508">
    <property type="term" value="P:proteolysis"/>
    <property type="evidence" value="ECO:0007669"/>
    <property type="project" value="InterPro"/>
</dbReference>
<dbReference type="GO" id="GO:0005634">
    <property type="term" value="C:nucleus"/>
    <property type="evidence" value="ECO:0007669"/>
    <property type="project" value="InterPro"/>
</dbReference>
<dbReference type="GO" id="GO:0072686">
    <property type="term" value="C:mitotic spindle"/>
    <property type="evidence" value="ECO:0007669"/>
    <property type="project" value="TreeGrafter"/>
</dbReference>
<evidence type="ECO:0000256" key="2">
    <source>
        <dbReference type="ARBA" id="ARBA00012489"/>
    </source>
</evidence>
<dbReference type="EMBL" id="MU007060">
    <property type="protein sequence ID" value="KAF2427348.1"/>
    <property type="molecule type" value="Genomic_DNA"/>
</dbReference>
<keyword evidence="3" id="KW-0378">Hydrolase</keyword>
<dbReference type="InterPro" id="IPR011990">
    <property type="entry name" value="TPR-like_helical_dom_sf"/>
</dbReference>
<feature type="compositionally biased region" description="Polar residues" evidence="5">
    <location>
        <begin position="132"/>
        <end position="145"/>
    </location>
</feature>
<dbReference type="GO" id="GO:0051307">
    <property type="term" value="P:meiotic chromosome separation"/>
    <property type="evidence" value="ECO:0007669"/>
    <property type="project" value="TreeGrafter"/>
</dbReference>
<feature type="compositionally biased region" description="Low complexity" evidence="5">
    <location>
        <begin position="118"/>
        <end position="131"/>
    </location>
</feature>
<reference evidence="7" key="1">
    <citation type="journal article" date="2020" name="Stud. Mycol.">
        <title>101 Dothideomycetes genomes: a test case for predicting lifestyles and emergence of pathogens.</title>
        <authorList>
            <person name="Haridas S."/>
            <person name="Albert R."/>
            <person name="Binder M."/>
            <person name="Bloem J."/>
            <person name="Labutti K."/>
            <person name="Salamov A."/>
            <person name="Andreopoulos B."/>
            <person name="Baker S."/>
            <person name="Barry K."/>
            <person name="Bills G."/>
            <person name="Bluhm B."/>
            <person name="Cannon C."/>
            <person name="Castanera R."/>
            <person name="Culley D."/>
            <person name="Daum C."/>
            <person name="Ezra D."/>
            <person name="Gonzalez J."/>
            <person name="Henrissat B."/>
            <person name="Kuo A."/>
            <person name="Liang C."/>
            <person name="Lipzen A."/>
            <person name="Lutzoni F."/>
            <person name="Magnuson J."/>
            <person name="Mondo S."/>
            <person name="Nolan M."/>
            <person name="Ohm R."/>
            <person name="Pangilinan J."/>
            <person name="Park H.-J."/>
            <person name="Ramirez L."/>
            <person name="Alfaro M."/>
            <person name="Sun H."/>
            <person name="Tritt A."/>
            <person name="Yoshinaga Y."/>
            <person name="Zwiers L.-H."/>
            <person name="Turgeon B."/>
            <person name="Goodwin S."/>
            <person name="Spatafora J."/>
            <person name="Crous P."/>
            <person name="Grigoriev I."/>
        </authorList>
    </citation>
    <scope>NUCLEOTIDE SEQUENCE</scope>
    <source>
        <strain evidence="7">CBS 130266</strain>
    </source>
</reference>
<dbReference type="Pfam" id="PF03568">
    <property type="entry name" value="Separin_C"/>
    <property type="match status" value="1"/>
</dbReference>
<feature type="region of interest" description="Disordered" evidence="5">
    <location>
        <begin position="1907"/>
        <end position="1953"/>
    </location>
</feature>
<feature type="region of interest" description="Disordered" evidence="5">
    <location>
        <begin position="2117"/>
        <end position="2148"/>
    </location>
</feature>
<dbReference type="EC" id="3.4.22.49" evidence="2"/>
<dbReference type="PROSITE" id="PS51700">
    <property type="entry name" value="SEPARIN"/>
    <property type="match status" value="1"/>
</dbReference>
<feature type="compositionally biased region" description="Polar residues" evidence="5">
    <location>
        <begin position="1158"/>
        <end position="1175"/>
    </location>
</feature>
<feature type="compositionally biased region" description="Low complexity" evidence="5">
    <location>
        <begin position="1921"/>
        <end position="1933"/>
    </location>
</feature>
<gene>
    <name evidence="7" type="ORF">EJ08DRAFT_615949</name>
</gene>
<feature type="compositionally biased region" description="Basic and acidic residues" evidence="5">
    <location>
        <begin position="2134"/>
        <end position="2145"/>
    </location>
</feature>
<proteinExistence type="predicted"/>
<dbReference type="SUPFAM" id="SSF48452">
    <property type="entry name" value="TPR-like"/>
    <property type="match status" value="1"/>
</dbReference>
<feature type="compositionally biased region" description="Polar residues" evidence="5">
    <location>
        <begin position="1939"/>
        <end position="1953"/>
    </location>
</feature>
<dbReference type="PANTHER" id="PTHR12792:SF0">
    <property type="entry name" value="SEPARIN"/>
    <property type="match status" value="1"/>
</dbReference>
<dbReference type="InterPro" id="IPR005314">
    <property type="entry name" value="Peptidase_C50"/>
</dbReference>
<evidence type="ECO:0000256" key="5">
    <source>
        <dbReference type="SAM" id="MobiDB-lite"/>
    </source>
</evidence>
<dbReference type="PANTHER" id="PTHR12792">
    <property type="entry name" value="EXTRA SPINDLE POLES 1-RELATED"/>
    <property type="match status" value="1"/>
</dbReference>
<name>A0A9P4NMK4_9PEZI</name>
<dbReference type="InterPro" id="IPR030397">
    <property type="entry name" value="SEPARIN_core_dom"/>
</dbReference>
<comment type="caution">
    <text evidence="7">The sequence shown here is derived from an EMBL/GenBank/DDBJ whole genome shotgun (WGS) entry which is preliminary data.</text>
</comment>
<keyword evidence="8" id="KW-1185">Reference proteome</keyword>
<dbReference type="Gene3D" id="1.25.40.10">
    <property type="entry name" value="Tetratricopeptide repeat domain"/>
    <property type="match status" value="1"/>
</dbReference>
<evidence type="ECO:0000313" key="8">
    <source>
        <dbReference type="Proteomes" id="UP000800235"/>
    </source>
</evidence>
<evidence type="ECO:0000259" key="6">
    <source>
        <dbReference type="PROSITE" id="PS51700"/>
    </source>
</evidence>
<feature type="region of interest" description="Disordered" evidence="5">
    <location>
        <begin position="111"/>
        <end position="160"/>
    </location>
</feature>
<comment type="catalytic activity">
    <reaction evidence="1">
        <text>All bonds known to be hydrolyzed by this endopeptidase have arginine in P1 and an acidic residue in P4. P6 is often occupied by an acidic residue or by a hydroxy-amino-acid residue, the phosphorylation of which enhances cleavage.</text>
        <dbReference type="EC" id="3.4.22.49"/>
    </reaction>
</comment>
<dbReference type="Proteomes" id="UP000800235">
    <property type="component" value="Unassembled WGS sequence"/>
</dbReference>
<feature type="domain" description="Peptidase C50" evidence="6">
    <location>
        <begin position="1941"/>
        <end position="2041"/>
    </location>
</feature>
<evidence type="ECO:0000256" key="4">
    <source>
        <dbReference type="ARBA" id="ARBA00022829"/>
    </source>
</evidence>
<dbReference type="GO" id="GO:0004197">
    <property type="term" value="F:cysteine-type endopeptidase activity"/>
    <property type="evidence" value="ECO:0007669"/>
    <property type="project" value="InterPro"/>
</dbReference>
<evidence type="ECO:0000313" key="7">
    <source>
        <dbReference type="EMBL" id="KAF2427348.1"/>
    </source>
</evidence>